<reference evidence="3 4" key="1">
    <citation type="submission" date="2019-05" db="EMBL/GenBank/DDBJ databases">
        <title>Nesterenkonia sp. GY074 isolated from the Southern Atlantic Ocean.</title>
        <authorList>
            <person name="Zhang G."/>
        </authorList>
    </citation>
    <scope>NUCLEOTIDE SEQUENCE [LARGE SCALE GENOMIC DNA]</scope>
    <source>
        <strain evidence="3 4">GY074</strain>
    </source>
</reference>
<dbReference type="GO" id="GO:0005886">
    <property type="term" value="C:plasma membrane"/>
    <property type="evidence" value="ECO:0007669"/>
    <property type="project" value="TreeGrafter"/>
</dbReference>
<dbReference type="GO" id="GO:0046872">
    <property type="term" value="F:metal ion binding"/>
    <property type="evidence" value="ECO:0007669"/>
    <property type="project" value="InterPro"/>
</dbReference>
<dbReference type="AlphaFoldDB" id="A0A5R9BBT7"/>
<name>A0A5R9BBT7_9MICC</name>
<evidence type="ECO:0000313" key="4">
    <source>
        <dbReference type="Proteomes" id="UP000310458"/>
    </source>
</evidence>
<dbReference type="Pfam" id="PF07398">
    <property type="entry name" value="MDMPI_C"/>
    <property type="match status" value="1"/>
</dbReference>
<dbReference type="InterPro" id="IPR034660">
    <property type="entry name" value="DinB/YfiT-like"/>
</dbReference>
<dbReference type="OrthoDB" id="3671213at2"/>
<keyword evidence="3" id="KW-0670">Pyruvate</keyword>
<evidence type="ECO:0000313" key="3">
    <source>
        <dbReference type="EMBL" id="TLP98117.1"/>
    </source>
</evidence>
<dbReference type="GO" id="GO:0016853">
    <property type="term" value="F:isomerase activity"/>
    <property type="evidence" value="ECO:0007669"/>
    <property type="project" value="UniProtKB-KW"/>
</dbReference>
<gene>
    <name evidence="3" type="ORF">FEF26_06350</name>
</gene>
<dbReference type="InterPro" id="IPR010872">
    <property type="entry name" value="MDMPI_C-term_domain"/>
</dbReference>
<evidence type="ECO:0000259" key="1">
    <source>
        <dbReference type="Pfam" id="PF07398"/>
    </source>
</evidence>
<proteinExistence type="predicted"/>
<sequence length="267" mass="29792">MNHLTIFSHGEKDLPYITGNVQHVELYARVVICPTGKPWLDELAAATEQFAALLVSAERNDTDLTSPVQACPGWDLRELAVHLGRTHRWAVGILEGADPRQRPQIEPDEQELLSEWYASEAETLRKALAFAGPDAPCWTLVEDQRTALFWQRRQVHETIVHLWDAHHAKGQSLQIDPVLAFDGVAEIRDVMYPRMLKADRVAPLQRSLVFTATDLDTEPVVIGDAKQTAAVQGPAAELLLLVWHRIPWSPAYGDPEAAELIAQSLVP</sequence>
<dbReference type="PANTHER" id="PTHR40758">
    <property type="entry name" value="CONSERVED PROTEIN"/>
    <property type="match status" value="1"/>
</dbReference>
<organism evidence="3 4">
    <name type="scientific">Nesterenkonia salmonea</name>
    <dbReference type="NCBI Taxonomy" id="1804987"/>
    <lineage>
        <taxon>Bacteria</taxon>
        <taxon>Bacillati</taxon>
        <taxon>Actinomycetota</taxon>
        <taxon>Actinomycetes</taxon>
        <taxon>Micrococcales</taxon>
        <taxon>Micrococcaceae</taxon>
        <taxon>Nesterenkonia</taxon>
    </lineage>
</organism>
<dbReference type="Pfam" id="PF11716">
    <property type="entry name" value="MDMPI_N"/>
    <property type="match status" value="1"/>
</dbReference>
<dbReference type="Proteomes" id="UP000310458">
    <property type="component" value="Unassembled WGS sequence"/>
</dbReference>
<dbReference type="PANTHER" id="PTHR40758:SF1">
    <property type="entry name" value="CONSERVED PROTEIN"/>
    <property type="match status" value="1"/>
</dbReference>
<dbReference type="EMBL" id="VAVZ01000013">
    <property type="protein sequence ID" value="TLP98117.1"/>
    <property type="molecule type" value="Genomic_DNA"/>
</dbReference>
<keyword evidence="3" id="KW-0413">Isomerase</keyword>
<dbReference type="SUPFAM" id="SSF109854">
    <property type="entry name" value="DinB/YfiT-like putative metalloenzymes"/>
    <property type="match status" value="1"/>
</dbReference>
<keyword evidence="4" id="KW-1185">Reference proteome</keyword>
<comment type="caution">
    <text evidence="3">The sequence shown here is derived from an EMBL/GenBank/DDBJ whole genome shotgun (WGS) entry which is preliminary data.</text>
</comment>
<dbReference type="InterPro" id="IPR017517">
    <property type="entry name" value="Maleyloyr_isom"/>
</dbReference>
<dbReference type="NCBIfam" id="TIGR03083">
    <property type="entry name" value="maleylpyruvate isomerase family mycothiol-dependent enzyme"/>
    <property type="match status" value="1"/>
</dbReference>
<accession>A0A5R9BBT7</accession>
<dbReference type="InterPro" id="IPR024344">
    <property type="entry name" value="MDMPI_metal-binding"/>
</dbReference>
<evidence type="ECO:0000259" key="2">
    <source>
        <dbReference type="Pfam" id="PF11716"/>
    </source>
</evidence>
<feature type="domain" description="MDMPI C-terminal" evidence="1">
    <location>
        <begin position="179"/>
        <end position="255"/>
    </location>
</feature>
<feature type="domain" description="Mycothiol-dependent maleylpyruvate isomerase metal-binding" evidence="2">
    <location>
        <begin position="43"/>
        <end position="165"/>
    </location>
</feature>
<protein>
    <submittedName>
        <fullName evidence="3">Maleylpyruvate isomerase family mycothiol-dependent enzyme</fullName>
    </submittedName>
</protein>